<dbReference type="Gene3D" id="3.30.230.120">
    <property type="match status" value="1"/>
</dbReference>
<proteinExistence type="inferred from homology"/>
<comment type="caution">
    <text evidence="9">The sequence shown here is derived from an EMBL/GenBank/DDBJ whole genome shotgun (WGS) entry which is preliminary data.</text>
</comment>
<dbReference type="GO" id="GO:0005524">
    <property type="term" value="F:ATP binding"/>
    <property type="evidence" value="ECO:0007669"/>
    <property type="project" value="UniProtKB-KW"/>
</dbReference>
<evidence type="ECO:0000256" key="1">
    <source>
        <dbReference type="ARBA" id="ARBA00022679"/>
    </source>
</evidence>
<dbReference type="InterPro" id="IPR006204">
    <property type="entry name" value="GHMP_kinase_N_dom"/>
</dbReference>
<dbReference type="PRINTS" id="PR00959">
    <property type="entry name" value="MEVGALKINASE"/>
</dbReference>
<dbReference type="SUPFAM" id="SSF55060">
    <property type="entry name" value="GHMP Kinase, C-terminal domain"/>
    <property type="match status" value="1"/>
</dbReference>
<dbReference type="Pfam" id="PF00288">
    <property type="entry name" value="GHMP_kinases_N"/>
    <property type="match status" value="1"/>
</dbReference>
<gene>
    <name evidence="9" type="ORF">JTE90_015082</name>
</gene>
<keyword evidence="3" id="KW-0418">Kinase</keyword>
<evidence type="ECO:0000256" key="5">
    <source>
        <dbReference type="ARBA" id="ARBA00038121"/>
    </source>
</evidence>
<evidence type="ECO:0000256" key="4">
    <source>
        <dbReference type="ARBA" id="ARBA00022840"/>
    </source>
</evidence>
<keyword evidence="2" id="KW-0547">Nucleotide-binding</keyword>
<feature type="domain" description="GDP-fucose pyrophosphorylase" evidence="7">
    <location>
        <begin position="79"/>
        <end position="496"/>
    </location>
</feature>
<dbReference type="InterPro" id="IPR013750">
    <property type="entry name" value="GHMP_kinase_C_dom"/>
</dbReference>
<sequence>MNKNWSCIVITCPNLSSVIATEKEIEFLKKKNRIPESETILVIEDPAKNLGSGAATLNALLVAAEYLSAKRNYMVLSSDVLFDAHILILHNGRDYLYSSSGKAFISLPLEYTPDDKSKPYASGIFSNLEVTLQLIEKLSKESPYGVWVCSTDMTILHAESSVSWKNASDVVMFCIPSDCKYATGHGVVSIDEEGYIADICYCGSTEQINTLKQGDGKVPLVSGIVFLNTKVAESLLSLHVQSPLDSCTYLGLDSGIKPLQVSLFFDILVALSTKIDKSAFISGKCGKTYNQKFGIQSKFSNECLMARCQVWEELSSYKMSPNILFGAEHYYWSEQQSAEHHTKKLFQIASFPEIHSVCQVNNKNVSLSECLAVNSTIKANICQVATNAVVTDSYLEANHLIIGENAFLSGVVFTEKDSDLCIPSNLVINCFHQNFILMFGKREEPYASIDLSEGTFCNIKWSKAFNILNITESDVWDSNLSSPERNLMNARLFSNCLSLKEVICLFQDQSSNQDFIATLQKWKSSPLYTLEEILNTIEYEKVFNHKRYMCSKVSSTIVEHTLCENLDLHILPYFQASCADQWFESLVETLDDILLSNTNSIIKTRTLSCIADLLSCKAGIIGGLRSGPGSNCIWSNAFALLLNGETEKGLKELSQSRSQWLFRPDHLIRASRHYERAAQILIQNSVKTAKKYMILTSTSMPAIGSWVSAECPARIDLQGGWSDTPPICYELGGSVVNVAILVDGKKPIGARACRIAEPHILLKIMLKEASQDLVINDVKDILNYNQPNAKGALLKAALICTDVVDTTSELTLEEQLMKKFGGGIEVQSWSLLPQGCGMGTSSILAGAIVSVLWTVTGKAFDKTAIVHAVLYVEQLLTTGGGWQDQVSGIMGGINRGYSESSLPLHVKVEPLDVSEAIVKELNSHLLLIYTGKVRLAKNLLQNVIRNWYAREENVVKCFKDLILHSFEMKSALLKGDFREVGRLMNTYWEQKKVLAPGCEPESIKEIMAILRPHCHGQLLVGAGGGGFMCVLTKHQNAKESITLALHAYKESQKLSVHTVTIHMEGLEIKWSKELKK</sequence>
<evidence type="ECO:0000259" key="8">
    <source>
        <dbReference type="Pfam" id="PF08544"/>
    </source>
</evidence>
<dbReference type="GO" id="GO:0050201">
    <property type="term" value="F:fucokinase activity"/>
    <property type="evidence" value="ECO:0007669"/>
    <property type="project" value="TreeGrafter"/>
</dbReference>
<dbReference type="AlphaFoldDB" id="A0AAV6VPY2"/>
<evidence type="ECO:0000259" key="7">
    <source>
        <dbReference type="Pfam" id="PF07959"/>
    </source>
</evidence>
<dbReference type="PANTHER" id="PTHR32463">
    <property type="entry name" value="L-FUCOSE KINASE"/>
    <property type="match status" value="1"/>
</dbReference>
<dbReference type="InterPro" id="IPR020568">
    <property type="entry name" value="Ribosomal_Su5_D2-typ_SF"/>
</dbReference>
<accession>A0AAV6VPY2</accession>
<dbReference type="SUPFAM" id="SSF54211">
    <property type="entry name" value="Ribosomal protein S5 domain 2-like"/>
    <property type="match status" value="1"/>
</dbReference>
<evidence type="ECO:0000256" key="2">
    <source>
        <dbReference type="ARBA" id="ARBA00022741"/>
    </source>
</evidence>
<name>A0AAV6VPY2_9ARAC</name>
<evidence type="ECO:0000313" key="10">
    <source>
        <dbReference type="Proteomes" id="UP000827092"/>
    </source>
</evidence>
<dbReference type="InterPro" id="IPR012887">
    <property type="entry name" value="GDP_fucose_pyrophosphorylase"/>
</dbReference>
<feature type="domain" description="GHMP kinase C-terminal" evidence="8">
    <location>
        <begin position="968"/>
        <end position="1047"/>
    </location>
</feature>
<dbReference type="PANTHER" id="PTHR32463:SF0">
    <property type="entry name" value="L-FUCOSE KINASE"/>
    <property type="match status" value="1"/>
</dbReference>
<evidence type="ECO:0000259" key="6">
    <source>
        <dbReference type="Pfam" id="PF00288"/>
    </source>
</evidence>
<evidence type="ECO:0000256" key="3">
    <source>
        <dbReference type="ARBA" id="ARBA00022777"/>
    </source>
</evidence>
<comment type="similarity">
    <text evidence="5">Belongs to the GHMP kinase family.</text>
</comment>
<reference evidence="9 10" key="1">
    <citation type="journal article" date="2022" name="Nat. Ecol. Evol.">
        <title>A masculinizing supergene underlies an exaggerated male reproductive morph in a spider.</title>
        <authorList>
            <person name="Hendrickx F."/>
            <person name="De Corte Z."/>
            <person name="Sonet G."/>
            <person name="Van Belleghem S.M."/>
            <person name="Kostlbacher S."/>
            <person name="Vangestel C."/>
        </authorList>
    </citation>
    <scope>NUCLEOTIDE SEQUENCE [LARGE SCALE GENOMIC DNA]</scope>
    <source>
        <strain evidence="9">W744_W776</strain>
    </source>
</reference>
<dbReference type="GO" id="GO:0042352">
    <property type="term" value="P:GDP-L-fucose salvage"/>
    <property type="evidence" value="ECO:0007669"/>
    <property type="project" value="TreeGrafter"/>
</dbReference>
<dbReference type="Proteomes" id="UP000827092">
    <property type="component" value="Unassembled WGS sequence"/>
</dbReference>
<dbReference type="Pfam" id="PF07959">
    <property type="entry name" value="Fucose_pyrophosphorylase"/>
    <property type="match status" value="1"/>
</dbReference>
<dbReference type="InterPro" id="IPR036554">
    <property type="entry name" value="GHMP_kinase_C_sf"/>
</dbReference>
<keyword evidence="4" id="KW-0067">ATP-binding</keyword>
<keyword evidence="1" id="KW-0808">Transferase</keyword>
<organism evidence="9 10">
    <name type="scientific">Oedothorax gibbosus</name>
    <dbReference type="NCBI Taxonomy" id="931172"/>
    <lineage>
        <taxon>Eukaryota</taxon>
        <taxon>Metazoa</taxon>
        <taxon>Ecdysozoa</taxon>
        <taxon>Arthropoda</taxon>
        <taxon>Chelicerata</taxon>
        <taxon>Arachnida</taxon>
        <taxon>Araneae</taxon>
        <taxon>Araneomorphae</taxon>
        <taxon>Entelegynae</taxon>
        <taxon>Araneoidea</taxon>
        <taxon>Linyphiidae</taxon>
        <taxon>Erigoninae</taxon>
        <taxon>Oedothorax</taxon>
    </lineage>
</organism>
<feature type="domain" description="GHMP kinase N-terminal" evidence="6">
    <location>
        <begin position="815"/>
        <end position="892"/>
    </location>
</feature>
<dbReference type="Pfam" id="PF08544">
    <property type="entry name" value="GHMP_kinases_C"/>
    <property type="match status" value="1"/>
</dbReference>
<evidence type="ECO:0000313" key="9">
    <source>
        <dbReference type="EMBL" id="KAG8198867.1"/>
    </source>
</evidence>
<evidence type="ECO:0008006" key="11">
    <source>
        <dbReference type="Google" id="ProtNLM"/>
    </source>
</evidence>
<keyword evidence="10" id="KW-1185">Reference proteome</keyword>
<dbReference type="InterPro" id="IPR052203">
    <property type="entry name" value="GHMP_Kinase-Related"/>
</dbReference>
<protein>
    <recommendedName>
        <fullName evidence="11">L-fucose kinase</fullName>
    </recommendedName>
</protein>
<dbReference type="EMBL" id="JAFNEN010000034">
    <property type="protein sequence ID" value="KAG8198867.1"/>
    <property type="molecule type" value="Genomic_DNA"/>
</dbReference>